<accession>A0AAU7KEN8</accession>
<dbReference type="RefSeq" id="WP_348826841.1">
    <property type="nucleotide sequence ID" value="NZ_CP098827.1"/>
</dbReference>
<reference evidence="2" key="1">
    <citation type="submission" date="2022-06" db="EMBL/GenBank/DDBJ databases">
        <title>A novel DMS-producing enzyme.</title>
        <authorList>
            <person name="Zhang Y."/>
        </authorList>
    </citation>
    <scope>NUCLEOTIDE SEQUENCE</scope>
    <source>
        <strain evidence="2">RT37</strain>
    </source>
</reference>
<evidence type="ECO:0000313" key="2">
    <source>
        <dbReference type="EMBL" id="XBO69865.1"/>
    </source>
</evidence>
<dbReference type="EMBL" id="CP098827">
    <property type="protein sequence ID" value="XBO69865.1"/>
    <property type="molecule type" value="Genomic_DNA"/>
</dbReference>
<evidence type="ECO:0000256" key="1">
    <source>
        <dbReference type="SAM" id="MobiDB-lite"/>
    </source>
</evidence>
<feature type="region of interest" description="Disordered" evidence="1">
    <location>
        <begin position="1"/>
        <end position="35"/>
    </location>
</feature>
<gene>
    <name evidence="2" type="ORF">NFG58_14710</name>
</gene>
<name>A0AAU7KEN8_9GAMM</name>
<dbReference type="AlphaFoldDB" id="A0AAU7KEN8"/>
<protein>
    <submittedName>
        <fullName evidence="2">Uncharacterized protein</fullName>
    </submittedName>
</protein>
<proteinExistence type="predicted"/>
<sequence length="178" mass="19139">MSHPSEPSGERDIASGSVERVTSRADEPEPEPMTVAALDEPVTVSLDIRLASDRRMHVAATTNLPEGTKVQLRVVREASNVRWQSRTEVREGSVAAGPYGPGSGLPDGYYRIELVTAPADVQPAEVKARIGPSGEHLDGPLVATSEHGLGKIIKASQRFLVGQEVRRTLDDVEVQQSP</sequence>
<organism evidence="2">
    <name type="scientific">Halomonas sp. RT37</name>
    <dbReference type="NCBI Taxonomy" id="2950872"/>
    <lineage>
        <taxon>Bacteria</taxon>
        <taxon>Pseudomonadati</taxon>
        <taxon>Pseudomonadota</taxon>
        <taxon>Gammaproteobacteria</taxon>
        <taxon>Oceanospirillales</taxon>
        <taxon>Halomonadaceae</taxon>
        <taxon>Halomonas</taxon>
    </lineage>
</organism>